<dbReference type="RefSeq" id="WP_216130721.1">
    <property type="nucleotide sequence ID" value="NZ_CP064782.1"/>
</dbReference>
<reference evidence="1" key="1">
    <citation type="submission" date="2020-11" db="EMBL/GenBank/DDBJ databases">
        <title>Azospira inquinata sp. nov.</title>
        <authorList>
            <person name="Moe W.M."/>
            <person name="Mikes M.C."/>
        </authorList>
    </citation>
    <scope>NUCLEOTIDE SEQUENCE</scope>
    <source>
        <strain evidence="1">Azo-3</strain>
    </source>
</reference>
<organism evidence="1 2">
    <name type="scientific">Azospira inquinata</name>
    <dbReference type="NCBI Taxonomy" id="2785627"/>
    <lineage>
        <taxon>Bacteria</taxon>
        <taxon>Pseudomonadati</taxon>
        <taxon>Pseudomonadota</taxon>
        <taxon>Betaproteobacteria</taxon>
        <taxon>Rhodocyclales</taxon>
        <taxon>Rhodocyclaceae</taxon>
        <taxon>Azospira</taxon>
    </lineage>
</organism>
<protein>
    <recommendedName>
        <fullName evidence="3">Sarcosine oxidase subunit gamma</fullName>
    </recommendedName>
</protein>
<dbReference type="AlphaFoldDB" id="A0A975SPS0"/>
<name>A0A975SPS0_9RHOO</name>
<dbReference type="KEGG" id="aiq:Azoinq_06660"/>
<evidence type="ECO:0000313" key="1">
    <source>
        <dbReference type="EMBL" id="QWT50262.1"/>
    </source>
</evidence>
<evidence type="ECO:0008006" key="3">
    <source>
        <dbReference type="Google" id="ProtNLM"/>
    </source>
</evidence>
<evidence type="ECO:0000313" key="2">
    <source>
        <dbReference type="Proteomes" id="UP000683428"/>
    </source>
</evidence>
<gene>
    <name evidence="1" type="ORF">Azoinq_06660</name>
</gene>
<dbReference type="Proteomes" id="UP000683428">
    <property type="component" value="Chromosome"/>
</dbReference>
<proteinExistence type="predicted"/>
<keyword evidence="2" id="KW-1185">Reference proteome</keyword>
<dbReference type="EMBL" id="CP064782">
    <property type="protein sequence ID" value="QWT50262.1"/>
    <property type="molecule type" value="Genomic_DNA"/>
</dbReference>
<sequence>MTDLMPQATPVSPLFDLLGGLQPAWEEGDQGALPKHFGDPAGEAAQARVLGVADVSCQRRWGGKGPGAAAWLAGRGLPVPETPNTWAPLAQGGRVLRLGRSEFLVEGPADPLDALCLAEPGVRVYPVLRQDAALMLQGEALPSLLAQVCSVNFASLDLAARPVVLTSMAGVTVTVLPGSAGGLPQYRLWCDGTYGPYLWRTLTAIAAELGGGPVGLDALAS</sequence>
<accession>A0A975SPS0</accession>